<dbReference type="InterPro" id="IPR045864">
    <property type="entry name" value="aa-tRNA-synth_II/BPL/LPL"/>
</dbReference>
<dbReference type="CDD" id="cd04322">
    <property type="entry name" value="LysRS_N"/>
    <property type="match status" value="1"/>
</dbReference>
<evidence type="ECO:0000256" key="5">
    <source>
        <dbReference type="ARBA" id="ARBA00022723"/>
    </source>
</evidence>
<dbReference type="PANTHER" id="PTHR42918">
    <property type="entry name" value="LYSYL-TRNA SYNTHETASE"/>
    <property type="match status" value="1"/>
</dbReference>
<evidence type="ECO:0000256" key="10">
    <source>
        <dbReference type="ARBA" id="ARBA00048573"/>
    </source>
</evidence>
<dbReference type="PROSITE" id="PS50862">
    <property type="entry name" value="AA_TRNA_LIGASE_II"/>
    <property type="match status" value="1"/>
</dbReference>
<proteinExistence type="inferred from homology"/>
<evidence type="ECO:0000256" key="3">
    <source>
        <dbReference type="ARBA" id="ARBA00022490"/>
    </source>
</evidence>
<dbReference type="InterPro" id="IPR012340">
    <property type="entry name" value="NA-bd_OB-fold"/>
</dbReference>
<dbReference type="CDD" id="cd00775">
    <property type="entry name" value="LysRS_core"/>
    <property type="match status" value="1"/>
</dbReference>
<dbReference type="NCBIfam" id="NF001756">
    <property type="entry name" value="PRK00484.1"/>
    <property type="match status" value="1"/>
</dbReference>
<comment type="subunit">
    <text evidence="11">Homodimer.</text>
</comment>
<name>A0A1G2BUS0_9BACT</name>
<dbReference type="Pfam" id="PF00152">
    <property type="entry name" value="tRNA-synt_2"/>
    <property type="match status" value="1"/>
</dbReference>
<dbReference type="NCBIfam" id="TIGR00499">
    <property type="entry name" value="lysS_bact"/>
    <property type="match status" value="1"/>
</dbReference>
<feature type="binding site" evidence="11">
    <location>
        <position position="416"/>
    </location>
    <ligand>
        <name>Mg(2+)</name>
        <dbReference type="ChEBI" id="CHEBI:18420"/>
        <label>2</label>
    </ligand>
</feature>
<evidence type="ECO:0000256" key="9">
    <source>
        <dbReference type="ARBA" id="ARBA00023146"/>
    </source>
</evidence>
<keyword evidence="9 11" id="KW-0030">Aminoacyl-tRNA synthetase</keyword>
<dbReference type="InterPro" id="IPR006195">
    <property type="entry name" value="aa-tRNA-synth_II"/>
</dbReference>
<keyword evidence="6 11" id="KW-0547">Nucleotide-binding</keyword>
<evidence type="ECO:0000256" key="11">
    <source>
        <dbReference type="HAMAP-Rule" id="MF_00252"/>
    </source>
</evidence>
<dbReference type="PRINTS" id="PR00982">
    <property type="entry name" value="TRNASYNTHLYS"/>
</dbReference>
<keyword evidence="3 11" id="KW-0963">Cytoplasm</keyword>
<reference evidence="14 15" key="1">
    <citation type="journal article" date="2016" name="Nat. Commun.">
        <title>Thousands of microbial genomes shed light on interconnected biogeochemical processes in an aquifer system.</title>
        <authorList>
            <person name="Anantharaman K."/>
            <person name="Brown C.T."/>
            <person name="Hug L.A."/>
            <person name="Sharon I."/>
            <person name="Castelle C.J."/>
            <person name="Probst A.J."/>
            <person name="Thomas B.C."/>
            <person name="Singh A."/>
            <person name="Wilkins M.J."/>
            <person name="Karaoz U."/>
            <person name="Brodie E.L."/>
            <person name="Williams K.H."/>
            <person name="Hubbard S.S."/>
            <person name="Banfield J.F."/>
        </authorList>
    </citation>
    <scope>NUCLEOTIDE SEQUENCE [LARGE SCALE GENOMIC DNA]</scope>
</reference>
<dbReference type="HAMAP" id="MF_00252">
    <property type="entry name" value="Lys_tRNA_synth_class2"/>
    <property type="match status" value="1"/>
</dbReference>
<evidence type="ECO:0000256" key="7">
    <source>
        <dbReference type="ARBA" id="ARBA00022840"/>
    </source>
</evidence>
<dbReference type="STRING" id="1798553.A3H70_03180"/>
<dbReference type="GO" id="GO:0000049">
    <property type="term" value="F:tRNA binding"/>
    <property type="evidence" value="ECO:0007669"/>
    <property type="project" value="TreeGrafter"/>
</dbReference>
<dbReference type="PANTHER" id="PTHR42918:SF15">
    <property type="entry name" value="LYSINE--TRNA LIGASE, CHLOROPLASTIC_MITOCHONDRIAL"/>
    <property type="match status" value="1"/>
</dbReference>
<comment type="catalytic activity">
    <reaction evidence="10 11 12">
        <text>tRNA(Lys) + L-lysine + ATP = L-lysyl-tRNA(Lys) + AMP + diphosphate</text>
        <dbReference type="Rhea" id="RHEA:20792"/>
        <dbReference type="Rhea" id="RHEA-COMP:9696"/>
        <dbReference type="Rhea" id="RHEA-COMP:9697"/>
        <dbReference type="ChEBI" id="CHEBI:30616"/>
        <dbReference type="ChEBI" id="CHEBI:32551"/>
        <dbReference type="ChEBI" id="CHEBI:33019"/>
        <dbReference type="ChEBI" id="CHEBI:78442"/>
        <dbReference type="ChEBI" id="CHEBI:78529"/>
        <dbReference type="ChEBI" id="CHEBI:456215"/>
        <dbReference type="EC" id="6.1.1.6"/>
    </reaction>
</comment>
<comment type="similarity">
    <text evidence="2 11">Belongs to the class-II aminoacyl-tRNA synthetase family.</text>
</comment>
<protein>
    <recommendedName>
        <fullName evidence="11">Lysine--tRNA ligase</fullName>
        <ecNumber evidence="11">6.1.1.6</ecNumber>
    </recommendedName>
    <alternativeName>
        <fullName evidence="11">Lysyl-tRNA synthetase</fullName>
        <shortName evidence="11">LysRS</shortName>
    </alternativeName>
</protein>
<dbReference type="Gene3D" id="3.30.930.10">
    <property type="entry name" value="Bira Bifunctional Protein, Domain 2"/>
    <property type="match status" value="1"/>
</dbReference>
<dbReference type="GO" id="GO:0000287">
    <property type="term" value="F:magnesium ion binding"/>
    <property type="evidence" value="ECO:0007669"/>
    <property type="project" value="UniProtKB-UniRule"/>
</dbReference>
<dbReference type="InterPro" id="IPR004364">
    <property type="entry name" value="Aa-tRNA-synt_II"/>
</dbReference>
<organism evidence="14 15">
    <name type="scientific">Candidatus Komeilibacteria bacterium RIFCSPLOWO2_02_FULL_48_11</name>
    <dbReference type="NCBI Taxonomy" id="1798553"/>
    <lineage>
        <taxon>Bacteria</taxon>
        <taxon>Candidatus Komeiliibacteriota</taxon>
    </lineage>
</organism>
<dbReference type="EMBL" id="MHKO01000010">
    <property type="protein sequence ID" value="OGY92915.1"/>
    <property type="molecule type" value="Genomic_DNA"/>
</dbReference>
<dbReference type="InterPro" id="IPR018149">
    <property type="entry name" value="Lys-tRNA-synth_II_C"/>
</dbReference>
<sequence>MSSQKAITNANDKDEIVARQERLKRARRQKINPYPPTAFRSHTLAAAGQTFEHLEKSGAEITVVGRIKSIRNHGGSTFLHLEDGSSSLQLYAKEDQLQKKSYQIFVDLLDVGDFIQAAGMAFKTKRGEPTLLIKNWKLLTKALAPLPEKWHGLQDIEVRFRKRYLDLIANPEVRRLFLVRREVIKTIRSFLDNRGYLEVETPILQPIPGGANARPFVTHHNSLNTDLYLRIAPELYLKRLIIGGFERVYEIGRCFRNEGIDWAHNPEFTQVELYRAYGDYESMMEETEDLMLELLSSIGSNTVISYQGKEISFSRPFKRLTFRNALIKYAKLDIEKYPNQASLYKKAKALGLKEITARDGRGKLCDELYKEFVRKHLVQPTFITDHPVELSPLAKQKEKDPRYVERFQLVLGEGLEMCNAFSELNDPEEQRARFVAQQKLRAKGDEEAQPIDEDFIEALSHGMPPTVGIGMGIDRLVSLLTDSRNIKEVILFPTLRPKS</sequence>
<dbReference type="GO" id="GO:0005829">
    <property type="term" value="C:cytosol"/>
    <property type="evidence" value="ECO:0007669"/>
    <property type="project" value="TreeGrafter"/>
</dbReference>
<dbReference type="GO" id="GO:0004824">
    <property type="term" value="F:lysine-tRNA ligase activity"/>
    <property type="evidence" value="ECO:0007669"/>
    <property type="project" value="UniProtKB-UniRule"/>
</dbReference>
<keyword evidence="8 11" id="KW-0648">Protein biosynthesis</keyword>
<feature type="domain" description="Aminoacyl-transfer RNA synthetases class-II family profile" evidence="13">
    <location>
        <begin position="177"/>
        <end position="497"/>
    </location>
</feature>
<evidence type="ECO:0000313" key="14">
    <source>
        <dbReference type="EMBL" id="OGY92915.1"/>
    </source>
</evidence>
<comment type="caution">
    <text evidence="11">Lacks conserved residue(s) required for the propagation of feature annotation.</text>
</comment>
<comment type="subcellular location">
    <subcellularLocation>
        <location evidence="1 11">Cytoplasm</location>
    </subcellularLocation>
</comment>
<dbReference type="Proteomes" id="UP000178109">
    <property type="component" value="Unassembled WGS sequence"/>
</dbReference>
<dbReference type="InterPro" id="IPR004365">
    <property type="entry name" value="NA-bd_OB_tRNA"/>
</dbReference>
<dbReference type="InterPro" id="IPR002313">
    <property type="entry name" value="Lys-tRNA-ligase_II"/>
</dbReference>
<dbReference type="Gene3D" id="2.40.50.140">
    <property type="entry name" value="Nucleic acid-binding proteins"/>
    <property type="match status" value="1"/>
</dbReference>
<keyword evidence="4 11" id="KW-0436">Ligase</keyword>
<dbReference type="EC" id="6.1.1.6" evidence="11"/>
<accession>A0A1G2BUS0</accession>
<feature type="binding site" evidence="11">
    <location>
        <position position="416"/>
    </location>
    <ligand>
        <name>Mg(2+)</name>
        <dbReference type="ChEBI" id="CHEBI:18420"/>
        <label>1</label>
    </ligand>
</feature>
<evidence type="ECO:0000256" key="12">
    <source>
        <dbReference type="RuleBase" id="RU000336"/>
    </source>
</evidence>
<keyword evidence="11 12" id="KW-0460">Magnesium</keyword>
<dbReference type="InterPro" id="IPR044136">
    <property type="entry name" value="Lys-tRNA-ligase_II_N"/>
</dbReference>
<evidence type="ECO:0000256" key="8">
    <source>
        <dbReference type="ARBA" id="ARBA00022917"/>
    </source>
</evidence>
<dbReference type="AlphaFoldDB" id="A0A1G2BUS0"/>
<dbReference type="Pfam" id="PF01336">
    <property type="entry name" value="tRNA_anti-codon"/>
    <property type="match status" value="1"/>
</dbReference>
<evidence type="ECO:0000259" key="13">
    <source>
        <dbReference type="PROSITE" id="PS50862"/>
    </source>
</evidence>
<keyword evidence="7 11" id="KW-0067">ATP-binding</keyword>
<evidence type="ECO:0000256" key="1">
    <source>
        <dbReference type="ARBA" id="ARBA00004496"/>
    </source>
</evidence>
<dbReference type="SUPFAM" id="SSF55681">
    <property type="entry name" value="Class II aaRS and biotin synthetases"/>
    <property type="match status" value="1"/>
</dbReference>
<dbReference type="GO" id="GO:0006430">
    <property type="term" value="P:lysyl-tRNA aminoacylation"/>
    <property type="evidence" value="ECO:0007669"/>
    <property type="project" value="UniProtKB-UniRule"/>
</dbReference>
<gene>
    <name evidence="11" type="primary">lysS</name>
    <name evidence="14" type="ORF">A3H70_03180</name>
</gene>
<comment type="caution">
    <text evidence="14">The sequence shown here is derived from an EMBL/GenBank/DDBJ whole genome shotgun (WGS) entry which is preliminary data.</text>
</comment>
<comment type="cofactor">
    <cofactor evidence="11 12">
        <name>Mg(2+)</name>
        <dbReference type="ChEBI" id="CHEBI:18420"/>
    </cofactor>
    <text evidence="11 12">Binds 3 Mg(2+) ions per subunit.</text>
</comment>
<dbReference type="SUPFAM" id="SSF50249">
    <property type="entry name" value="Nucleic acid-binding proteins"/>
    <property type="match status" value="1"/>
</dbReference>
<keyword evidence="5 11" id="KW-0479">Metal-binding</keyword>
<dbReference type="FunFam" id="3.30.930.10:FF:000238">
    <property type="entry name" value="Lysine--tRNA ligase"/>
    <property type="match status" value="1"/>
</dbReference>
<evidence type="ECO:0000313" key="15">
    <source>
        <dbReference type="Proteomes" id="UP000178109"/>
    </source>
</evidence>
<evidence type="ECO:0000256" key="4">
    <source>
        <dbReference type="ARBA" id="ARBA00022598"/>
    </source>
</evidence>
<dbReference type="GO" id="GO:0005524">
    <property type="term" value="F:ATP binding"/>
    <property type="evidence" value="ECO:0007669"/>
    <property type="project" value="UniProtKB-UniRule"/>
</dbReference>
<evidence type="ECO:0000256" key="6">
    <source>
        <dbReference type="ARBA" id="ARBA00022741"/>
    </source>
</evidence>
<evidence type="ECO:0000256" key="2">
    <source>
        <dbReference type="ARBA" id="ARBA00008226"/>
    </source>
</evidence>